<keyword evidence="1" id="KW-0812">Transmembrane</keyword>
<sequence length="167" mass="18712">MTATFTKVAGIGFVLLAILRLTPLIDITGKWLLYISIAAFFLILCDLIEFMIERIMANKKLKSNKFLASLRSLFLSCAVLAIIVLPNIKIDLSVKQVNAFGDAITLISLGIAITLIGFKTERKEPISIMRQETKENEIREFLSSNEGGEIVKKHIEELSQTNKIEKK</sequence>
<feature type="transmembrane region" description="Helical" evidence="1">
    <location>
        <begin position="97"/>
        <end position="118"/>
    </location>
</feature>
<evidence type="ECO:0000256" key="1">
    <source>
        <dbReference type="SAM" id="Phobius"/>
    </source>
</evidence>
<feature type="transmembrane region" description="Helical" evidence="1">
    <location>
        <begin position="31"/>
        <end position="52"/>
    </location>
</feature>
<dbReference type="OrthoDB" id="1797205at2"/>
<comment type="caution">
    <text evidence="2">The sequence shown here is derived from an EMBL/GenBank/DDBJ whole genome shotgun (WGS) entry which is preliminary data.</text>
</comment>
<dbReference type="AlphaFoldDB" id="A0A0M9BRD3"/>
<accession>A0A0M9BRD3</accession>
<dbReference type="EMBL" id="LITU01000050">
    <property type="protein sequence ID" value="KOY16786.1"/>
    <property type="molecule type" value="Genomic_DNA"/>
</dbReference>
<protein>
    <submittedName>
        <fullName evidence="2">Uncharacterized protein</fullName>
    </submittedName>
</protein>
<dbReference type="RefSeq" id="WP_053780264.1">
    <property type="nucleotide sequence ID" value="NZ_LITU01000050.1"/>
</dbReference>
<keyword evidence="3" id="KW-1185">Reference proteome</keyword>
<gene>
    <name evidence="2" type="ORF">AMS66_07850</name>
</gene>
<reference evidence="2 3" key="1">
    <citation type="submission" date="2015-08" db="EMBL/GenBank/DDBJ databases">
        <title>Draft genome sequence of cellulolytic and xylanolytic Paenibacillus sp. A59, isolated from a decaying forest soil from Patagonia, Argentina.</title>
        <authorList>
            <person name="Ghio S."/>
            <person name="Caceres A.M."/>
            <person name="Talia P."/>
            <person name="Grasso D."/>
            <person name="Campos E."/>
        </authorList>
    </citation>
    <scope>NUCLEOTIDE SEQUENCE [LARGE SCALE GENOMIC DNA]</scope>
    <source>
        <strain evidence="2 3">A59</strain>
    </source>
</reference>
<keyword evidence="1" id="KW-1133">Transmembrane helix</keyword>
<evidence type="ECO:0000313" key="3">
    <source>
        <dbReference type="Proteomes" id="UP000037688"/>
    </source>
</evidence>
<organism evidence="2 3">
    <name type="scientific">Paenibacillus xylanivorans</name>
    <dbReference type="NCBI Taxonomy" id="1705561"/>
    <lineage>
        <taxon>Bacteria</taxon>
        <taxon>Bacillati</taxon>
        <taxon>Bacillota</taxon>
        <taxon>Bacilli</taxon>
        <taxon>Bacillales</taxon>
        <taxon>Paenibacillaceae</taxon>
        <taxon>Paenibacillus</taxon>
    </lineage>
</organism>
<evidence type="ECO:0000313" key="2">
    <source>
        <dbReference type="EMBL" id="KOY16786.1"/>
    </source>
</evidence>
<proteinExistence type="predicted"/>
<name>A0A0M9BRD3_9BACL</name>
<dbReference type="PATRIC" id="fig|1705561.3.peg.1401"/>
<feature type="transmembrane region" description="Helical" evidence="1">
    <location>
        <begin position="64"/>
        <end position="85"/>
    </location>
</feature>
<keyword evidence="1" id="KW-0472">Membrane</keyword>
<feature type="transmembrane region" description="Helical" evidence="1">
    <location>
        <begin position="7"/>
        <end position="25"/>
    </location>
</feature>
<dbReference type="Proteomes" id="UP000037688">
    <property type="component" value="Unassembled WGS sequence"/>
</dbReference>